<reference evidence="3 4" key="1">
    <citation type="submission" date="2020-10" db="EMBL/GenBank/DDBJ databases">
        <title>Sequencing the genomes of 1000 actinobacteria strains.</title>
        <authorList>
            <person name="Klenk H.-P."/>
        </authorList>
    </citation>
    <scope>NUCLEOTIDE SEQUENCE [LARGE SCALE GENOMIC DNA]</scope>
    <source>
        <strain evidence="3 4">DSM 44653</strain>
    </source>
</reference>
<dbReference type="InterPro" id="IPR036926">
    <property type="entry name" value="Thymidate_synth/dCMP_Mease_sf"/>
</dbReference>
<name>A0ABR9IHV0_9PSEU</name>
<dbReference type="RefSeq" id="WP_086861701.1">
    <property type="nucleotide sequence ID" value="NZ_JADBEG010000001.1"/>
</dbReference>
<evidence type="ECO:0000256" key="1">
    <source>
        <dbReference type="ARBA" id="ARBA00022679"/>
    </source>
</evidence>
<dbReference type="GO" id="GO:0004799">
    <property type="term" value="F:thymidylate synthase activity"/>
    <property type="evidence" value="ECO:0007669"/>
    <property type="project" value="UniProtKB-EC"/>
</dbReference>
<gene>
    <name evidence="3" type="ORF">H4696_009843</name>
</gene>
<sequence>MLPDQVRITQIGLNPFVQLCDAWLDCLSTVMNHGQDITDDGIGIRELLNVTISGSLSAAEDFIAAGASPARIDLMMRKYHSDTTVPPYTMSYGALFSHHEGINQVAWLVDRLRWKRETKSATIGFHAPGSKELSCISLYDAKIRNEVLHTNVVYRSQNVFASQPGNIVALSSFHRDIAARVDAQVGPITIHILSAHIYHRDFTDVTRILEHQCR</sequence>
<keyword evidence="4" id="KW-1185">Reference proteome</keyword>
<dbReference type="GO" id="GO:0032259">
    <property type="term" value="P:methylation"/>
    <property type="evidence" value="ECO:0007669"/>
    <property type="project" value="UniProtKB-KW"/>
</dbReference>
<dbReference type="Proteomes" id="UP000631670">
    <property type="component" value="Unassembled WGS sequence"/>
</dbReference>
<keyword evidence="3" id="KW-0489">Methyltransferase</keyword>
<evidence type="ECO:0000313" key="3">
    <source>
        <dbReference type="EMBL" id="MBE1502743.1"/>
    </source>
</evidence>
<protein>
    <submittedName>
        <fullName evidence="3">Thymidylate synthase</fullName>
        <ecNumber evidence="3">2.1.1.45</ecNumber>
    </submittedName>
</protein>
<evidence type="ECO:0000313" key="4">
    <source>
        <dbReference type="Proteomes" id="UP000631670"/>
    </source>
</evidence>
<keyword evidence="1 3" id="KW-0808">Transferase</keyword>
<dbReference type="SUPFAM" id="SSF55831">
    <property type="entry name" value="Thymidylate synthase/dCMP hydroxymethylase"/>
    <property type="match status" value="1"/>
</dbReference>
<dbReference type="EC" id="2.1.1.45" evidence="3"/>
<evidence type="ECO:0000259" key="2">
    <source>
        <dbReference type="Pfam" id="PF00303"/>
    </source>
</evidence>
<proteinExistence type="predicted"/>
<accession>A0ABR9IHV0</accession>
<dbReference type="Gene3D" id="3.30.572.10">
    <property type="entry name" value="Thymidylate synthase/dCMP hydroxymethylase domain"/>
    <property type="match status" value="1"/>
</dbReference>
<dbReference type="EMBL" id="JADBEG010000001">
    <property type="protein sequence ID" value="MBE1502743.1"/>
    <property type="molecule type" value="Genomic_DNA"/>
</dbReference>
<dbReference type="InterPro" id="IPR023451">
    <property type="entry name" value="Thymidate_synth/dCMP_Mease_dom"/>
</dbReference>
<comment type="caution">
    <text evidence="3">The sequence shown here is derived from an EMBL/GenBank/DDBJ whole genome shotgun (WGS) entry which is preliminary data.</text>
</comment>
<feature type="domain" description="Thymidylate synthase/dCMP hydroxymethylase" evidence="2">
    <location>
        <begin position="98"/>
        <end position="212"/>
    </location>
</feature>
<dbReference type="Pfam" id="PF00303">
    <property type="entry name" value="Thymidylat_synt"/>
    <property type="match status" value="1"/>
</dbReference>
<organism evidence="3 4">
    <name type="scientific">Amycolatopsis lexingtonensis</name>
    <dbReference type="NCBI Taxonomy" id="218822"/>
    <lineage>
        <taxon>Bacteria</taxon>
        <taxon>Bacillati</taxon>
        <taxon>Actinomycetota</taxon>
        <taxon>Actinomycetes</taxon>
        <taxon>Pseudonocardiales</taxon>
        <taxon>Pseudonocardiaceae</taxon>
        <taxon>Amycolatopsis</taxon>
    </lineage>
</organism>